<evidence type="ECO:0000313" key="9">
    <source>
        <dbReference type="Proteomes" id="UP000487268"/>
    </source>
</evidence>
<keyword evidence="3 6" id="KW-0812">Transmembrane</keyword>
<dbReference type="RefSeq" id="WP_328593833.1">
    <property type="nucleotide sequence ID" value="NZ_WEGH01000001.1"/>
</dbReference>
<dbReference type="SUPFAM" id="SSF161098">
    <property type="entry name" value="MetI-like"/>
    <property type="match status" value="1"/>
</dbReference>
<dbReference type="CDD" id="cd06261">
    <property type="entry name" value="TM_PBP2"/>
    <property type="match status" value="1"/>
</dbReference>
<comment type="subcellular location">
    <subcellularLocation>
        <location evidence="6">Cell membrane</location>
        <topology evidence="6">Multi-pass membrane protein</topology>
    </subcellularLocation>
    <subcellularLocation>
        <location evidence="1">Membrane</location>
        <topology evidence="1">Multi-pass membrane protein</topology>
    </subcellularLocation>
</comment>
<evidence type="ECO:0000256" key="3">
    <source>
        <dbReference type="ARBA" id="ARBA00022692"/>
    </source>
</evidence>
<name>A0A7K0BPY9_9ACTN</name>
<feature type="transmembrane region" description="Helical" evidence="6">
    <location>
        <begin position="95"/>
        <end position="115"/>
    </location>
</feature>
<protein>
    <submittedName>
        <fullName evidence="8">Choline transport system permease protein OpuBD</fullName>
    </submittedName>
</protein>
<dbReference type="Pfam" id="PF00528">
    <property type="entry name" value="BPD_transp_1"/>
    <property type="match status" value="1"/>
</dbReference>
<feature type="transmembrane region" description="Helical" evidence="6">
    <location>
        <begin position="191"/>
        <end position="212"/>
    </location>
</feature>
<organism evidence="8 9">
    <name type="scientific">Actinomadura macrotermitis</name>
    <dbReference type="NCBI Taxonomy" id="2585200"/>
    <lineage>
        <taxon>Bacteria</taxon>
        <taxon>Bacillati</taxon>
        <taxon>Actinomycetota</taxon>
        <taxon>Actinomycetes</taxon>
        <taxon>Streptosporangiales</taxon>
        <taxon>Thermomonosporaceae</taxon>
        <taxon>Actinomadura</taxon>
    </lineage>
</organism>
<evidence type="ECO:0000259" key="7">
    <source>
        <dbReference type="PROSITE" id="PS50928"/>
    </source>
</evidence>
<dbReference type="InterPro" id="IPR000515">
    <property type="entry name" value="MetI-like"/>
</dbReference>
<feature type="transmembrane region" description="Helical" evidence="6">
    <location>
        <begin position="68"/>
        <end position="89"/>
    </location>
</feature>
<dbReference type="GO" id="GO:0055085">
    <property type="term" value="P:transmembrane transport"/>
    <property type="evidence" value="ECO:0007669"/>
    <property type="project" value="InterPro"/>
</dbReference>
<evidence type="ECO:0000313" key="8">
    <source>
        <dbReference type="EMBL" id="MQY03259.1"/>
    </source>
</evidence>
<dbReference type="PANTHER" id="PTHR30177:SF4">
    <property type="entry name" value="OSMOPROTECTANT IMPORT PERMEASE PROTEIN OSMW"/>
    <property type="match status" value="1"/>
</dbReference>
<dbReference type="InterPro" id="IPR051204">
    <property type="entry name" value="ABC_transp_perm/SBD"/>
</dbReference>
<dbReference type="AlphaFoldDB" id="A0A7K0BPY9"/>
<feature type="domain" description="ABC transmembrane type-1" evidence="7">
    <location>
        <begin position="30"/>
        <end position="209"/>
    </location>
</feature>
<proteinExistence type="inferred from homology"/>
<sequence>MSPLAFGDDGEPLINWNWLDRNTDEIGSLLSDHVLMSVVPILIGLAIALPAGLACVRWRRLYAPVTGLTSALYALPAIALFIVLIPFTGLTRTTVMIPLTMYTLSVLLPAVVDGLRSVPEHVRLSAVAMGFGTLRRLVQVELPIALPVVMAGLRVTTVSNISLVSVGALIGVGGLGQLFTDGLNRDFLTPILAGIVLTIALALVADVLLVVLQRLLTPWTRARGGGGRAGRRAAREAAREVAAPAHADAAPTGKGAL</sequence>
<keyword evidence="2 6" id="KW-0813">Transport</keyword>
<dbReference type="GO" id="GO:0005886">
    <property type="term" value="C:plasma membrane"/>
    <property type="evidence" value="ECO:0007669"/>
    <property type="project" value="UniProtKB-SubCell"/>
</dbReference>
<dbReference type="InterPro" id="IPR035906">
    <property type="entry name" value="MetI-like_sf"/>
</dbReference>
<dbReference type="EMBL" id="WEGH01000001">
    <property type="protein sequence ID" value="MQY03259.1"/>
    <property type="molecule type" value="Genomic_DNA"/>
</dbReference>
<keyword evidence="5 6" id="KW-0472">Membrane</keyword>
<evidence type="ECO:0000256" key="5">
    <source>
        <dbReference type="ARBA" id="ARBA00023136"/>
    </source>
</evidence>
<dbReference type="PROSITE" id="PS50928">
    <property type="entry name" value="ABC_TM1"/>
    <property type="match status" value="1"/>
</dbReference>
<keyword evidence="9" id="KW-1185">Reference proteome</keyword>
<dbReference type="Gene3D" id="1.10.3720.10">
    <property type="entry name" value="MetI-like"/>
    <property type="match status" value="1"/>
</dbReference>
<dbReference type="PANTHER" id="PTHR30177">
    <property type="entry name" value="GLYCINE BETAINE/L-PROLINE TRANSPORT SYSTEM PERMEASE PROTEIN PROW"/>
    <property type="match status" value="1"/>
</dbReference>
<comment type="caution">
    <text evidence="8">The sequence shown here is derived from an EMBL/GenBank/DDBJ whole genome shotgun (WGS) entry which is preliminary data.</text>
</comment>
<dbReference type="GO" id="GO:0031460">
    <property type="term" value="P:glycine betaine transport"/>
    <property type="evidence" value="ECO:0007669"/>
    <property type="project" value="TreeGrafter"/>
</dbReference>
<evidence type="ECO:0000256" key="2">
    <source>
        <dbReference type="ARBA" id="ARBA00022448"/>
    </source>
</evidence>
<reference evidence="8 9" key="1">
    <citation type="submission" date="2019-10" db="EMBL/GenBank/DDBJ databases">
        <title>Actinomadura rubteroloni sp. nov. and Actinomadura macrotermitis sp. nov., isolated from the gut of fungus growing-termite Macrotermes natalensis.</title>
        <authorList>
            <person name="Benndorf R."/>
            <person name="Martin K."/>
            <person name="Kuefner M."/>
            <person name="De Beer W."/>
            <person name="Kaster A.-K."/>
            <person name="Vollmers J."/>
            <person name="Poulsen M."/>
            <person name="Beemelmanns C."/>
        </authorList>
    </citation>
    <scope>NUCLEOTIDE SEQUENCE [LARGE SCALE GENOMIC DNA]</scope>
    <source>
        <strain evidence="8 9">RB68</strain>
    </source>
</reference>
<evidence type="ECO:0000256" key="6">
    <source>
        <dbReference type="RuleBase" id="RU363032"/>
    </source>
</evidence>
<feature type="transmembrane region" description="Helical" evidence="6">
    <location>
        <begin position="34"/>
        <end position="56"/>
    </location>
</feature>
<feature type="transmembrane region" description="Helical" evidence="6">
    <location>
        <begin position="160"/>
        <end position="179"/>
    </location>
</feature>
<gene>
    <name evidence="8" type="primary">opuBD</name>
    <name evidence="8" type="ORF">ACRB68_13010</name>
</gene>
<comment type="similarity">
    <text evidence="6">Belongs to the binding-protein-dependent transport system permease family.</text>
</comment>
<dbReference type="Proteomes" id="UP000487268">
    <property type="component" value="Unassembled WGS sequence"/>
</dbReference>
<evidence type="ECO:0000256" key="1">
    <source>
        <dbReference type="ARBA" id="ARBA00004141"/>
    </source>
</evidence>
<accession>A0A7K0BPY9</accession>
<keyword evidence="4 6" id="KW-1133">Transmembrane helix</keyword>
<evidence type="ECO:0000256" key="4">
    <source>
        <dbReference type="ARBA" id="ARBA00022989"/>
    </source>
</evidence>